<dbReference type="HOGENOM" id="CLU_220414_0_0_9"/>
<proteinExistence type="predicted"/>
<organism evidence="1 2">
    <name type="scientific">Bacillus methanolicus (strain MGA3 / ATCC 53907)</name>
    <dbReference type="NCBI Taxonomy" id="796606"/>
    <lineage>
        <taxon>Bacteria</taxon>
        <taxon>Bacillati</taxon>
        <taxon>Bacillota</taxon>
        <taxon>Bacilli</taxon>
        <taxon>Bacillales</taxon>
        <taxon>Bacillaceae</taxon>
        <taxon>Bacillus</taxon>
    </lineage>
</organism>
<sequence>MFKMTGSAHKVLSEVIQQEKQHEQEELYVRLTMGIG</sequence>
<protein>
    <submittedName>
        <fullName evidence="1">Uncharacterized protein</fullName>
    </submittedName>
</protein>
<reference evidence="1 2" key="1">
    <citation type="journal article" date="2015" name="BMC Genomics">
        <title>Transcriptome analysis of thermophilic methylotrophic Bacillus methanolicus MGA3 using RNA-sequencing provides detailed insights into its previously uncharted transcriptional landscape.</title>
        <authorList>
            <person name="Irla M."/>
            <person name="Neshat A."/>
            <person name="Brautaset T."/>
            <person name="Ruckert C."/>
            <person name="Kalinowski J."/>
            <person name="Wendisch V.F."/>
        </authorList>
    </citation>
    <scope>NUCLEOTIDE SEQUENCE [LARGE SCALE GENOMIC DNA]</scope>
    <source>
        <strain evidence="2">MGA3 / ATCC 53907</strain>
    </source>
</reference>
<dbReference type="Proteomes" id="UP000027602">
    <property type="component" value="Chromosome"/>
</dbReference>
<accession>I3E837</accession>
<evidence type="ECO:0000313" key="2">
    <source>
        <dbReference type="Proteomes" id="UP000027602"/>
    </source>
</evidence>
<keyword evidence="2" id="KW-1185">Reference proteome</keyword>
<dbReference type="KEGG" id="bmet:BMMGA3_07635"/>
<gene>
    <name evidence="1" type="ORF">BMMGA3_07635</name>
</gene>
<dbReference type="AlphaFoldDB" id="I3E837"/>
<name>I3E837_BACMM</name>
<dbReference type="EMBL" id="CP007739">
    <property type="protein sequence ID" value="AIE59937.1"/>
    <property type="molecule type" value="Genomic_DNA"/>
</dbReference>
<evidence type="ECO:0000313" key="1">
    <source>
        <dbReference type="EMBL" id="AIE59937.1"/>
    </source>
</evidence>